<protein>
    <recommendedName>
        <fullName evidence="1">NAD-dependent epimerase/dehydratase domain-containing protein</fullName>
    </recommendedName>
</protein>
<dbReference type="PANTHER" id="PTHR11092:SF0">
    <property type="entry name" value="EPIMERASE FAMILY PROTEIN SDR39U1"/>
    <property type="match status" value="1"/>
</dbReference>
<name>A0AAE0KTR0_9CHLO</name>
<dbReference type="AlphaFoldDB" id="A0AAE0KTR0"/>
<proteinExistence type="predicted"/>
<dbReference type="EMBL" id="LGRX02018133">
    <property type="protein sequence ID" value="KAK3260134.1"/>
    <property type="molecule type" value="Genomic_DNA"/>
</dbReference>
<sequence length="148" mass="15463">MRRCSPAELICQASADEKMTVAVTGATGFVGSALVSRLVAEGHTVKVLARATSRVSPSAGVEVYTPAKWAKAIKGCTGVVNLAGEPISTRWSSNVKDEILTSRAAINRCSAEEKPDVFVSASALGYYGTSETATYDEASPAGKDYLAK</sequence>
<comment type="caution">
    <text evidence="2">The sequence shown here is derived from an EMBL/GenBank/DDBJ whole genome shotgun (WGS) entry which is preliminary data.</text>
</comment>
<evidence type="ECO:0000313" key="3">
    <source>
        <dbReference type="Proteomes" id="UP001190700"/>
    </source>
</evidence>
<dbReference type="Proteomes" id="UP001190700">
    <property type="component" value="Unassembled WGS sequence"/>
</dbReference>
<dbReference type="InterPro" id="IPR001509">
    <property type="entry name" value="Epimerase_deHydtase"/>
</dbReference>
<dbReference type="PANTHER" id="PTHR11092">
    <property type="entry name" value="SUGAR NUCLEOTIDE EPIMERASE RELATED"/>
    <property type="match status" value="1"/>
</dbReference>
<reference evidence="2 3" key="1">
    <citation type="journal article" date="2015" name="Genome Biol. Evol.">
        <title>Comparative Genomics of a Bacterivorous Green Alga Reveals Evolutionary Causalities and Consequences of Phago-Mixotrophic Mode of Nutrition.</title>
        <authorList>
            <person name="Burns J.A."/>
            <person name="Paasch A."/>
            <person name="Narechania A."/>
            <person name="Kim E."/>
        </authorList>
    </citation>
    <scope>NUCLEOTIDE SEQUENCE [LARGE SCALE GENOMIC DNA]</scope>
    <source>
        <strain evidence="2 3">PLY_AMNH</strain>
    </source>
</reference>
<gene>
    <name evidence="2" type="ORF">CYMTET_30895</name>
</gene>
<dbReference type="Gene3D" id="3.40.50.720">
    <property type="entry name" value="NAD(P)-binding Rossmann-like Domain"/>
    <property type="match status" value="1"/>
</dbReference>
<dbReference type="InterPro" id="IPR036291">
    <property type="entry name" value="NAD(P)-bd_dom_sf"/>
</dbReference>
<keyword evidence="3" id="KW-1185">Reference proteome</keyword>
<dbReference type="SUPFAM" id="SSF51735">
    <property type="entry name" value="NAD(P)-binding Rossmann-fold domains"/>
    <property type="match status" value="1"/>
</dbReference>
<organism evidence="2 3">
    <name type="scientific">Cymbomonas tetramitiformis</name>
    <dbReference type="NCBI Taxonomy" id="36881"/>
    <lineage>
        <taxon>Eukaryota</taxon>
        <taxon>Viridiplantae</taxon>
        <taxon>Chlorophyta</taxon>
        <taxon>Pyramimonadophyceae</taxon>
        <taxon>Pyramimonadales</taxon>
        <taxon>Pyramimonadaceae</taxon>
        <taxon>Cymbomonas</taxon>
    </lineage>
</organism>
<evidence type="ECO:0000313" key="2">
    <source>
        <dbReference type="EMBL" id="KAK3260134.1"/>
    </source>
</evidence>
<feature type="non-terminal residue" evidence="2">
    <location>
        <position position="148"/>
    </location>
</feature>
<dbReference type="Pfam" id="PF01370">
    <property type="entry name" value="Epimerase"/>
    <property type="match status" value="1"/>
</dbReference>
<feature type="domain" description="NAD-dependent epimerase/dehydratase" evidence="1">
    <location>
        <begin position="21"/>
        <end position="139"/>
    </location>
</feature>
<evidence type="ECO:0000259" key="1">
    <source>
        <dbReference type="Pfam" id="PF01370"/>
    </source>
</evidence>
<accession>A0AAE0KTR0</accession>